<dbReference type="InterPro" id="IPR020977">
    <property type="entry name" value="Beta-casein-like"/>
</dbReference>
<protein>
    <recommendedName>
        <fullName evidence="10">Keratinocyte associated protein 3</fullName>
    </recommendedName>
</protein>
<evidence type="ECO:0000256" key="6">
    <source>
        <dbReference type="SAM" id="MobiDB-lite"/>
    </source>
</evidence>
<dbReference type="OrthoDB" id="8718199at2759"/>
<keyword evidence="9" id="KW-1185">Reference proteome</keyword>
<feature type="transmembrane region" description="Helical" evidence="7">
    <location>
        <begin position="27"/>
        <end position="47"/>
    </location>
</feature>
<evidence type="ECO:0000256" key="1">
    <source>
        <dbReference type="ARBA" id="ARBA00004141"/>
    </source>
</evidence>
<keyword evidence="5 7" id="KW-0472">Membrane</keyword>
<dbReference type="Pfam" id="PF12304">
    <property type="entry name" value="BCLP"/>
    <property type="match status" value="1"/>
</dbReference>
<sequence>MAAGSTQDPVCGFNLAKGPRQLMRAGIALIFVGHVNFILGAIVHGTVLRHVANPEKRVSPEYCTANIISVVSGLLSITTGICAILASRNLGCPKIHWSLLALSLVNALLSAACFVGLVLSVSLTIANGGKNLISGCNATVLPSDTRSVILSNECPFDTTRIYDTTLALWFPCMFLSAVEAALSIRCCVVAFILRGIGPCGESYLRERLQEEEAEKERLEDAARPETHQLIEARA</sequence>
<feature type="transmembrane region" description="Helical" evidence="7">
    <location>
        <begin position="67"/>
        <end position="87"/>
    </location>
</feature>
<dbReference type="PANTHER" id="PTHR31258">
    <property type="entry name" value="KERATINOCYTE-ASSOCIATED PROTEIN 3"/>
    <property type="match status" value="1"/>
</dbReference>
<keyword evidence="3 7" id="KW-0812">Transmembrane</keyword>
<comment type="subcellular location">
    <subcellularLocation>
        <location evidence="1">Membrane</location>
        <topology evidence="1">Multi-pass membrane protein</topology>
    </subcellularLocation>
</comment>
<accession>A0A8J6EJH2</accession>
<dbReference type="EMBL" id="WNTK01000378">
    <property type="protein sequence ID" value="KAG9470009.1"/>
    <property type="molecule type" value="Genomic_DNA"/>
</dbReference>
<keyword evidence="4 7" id="KW-1133">Transmembrane helix</keyword>
<feature type="transmembrane region" description="Helical" evidence="7">
    <location>
        <begin position="168"/>
        <end position="193"/>
    </location>
</feature>
<evidence type="ECO:0000256" key="4">
    <source>
        <dbReference type="ARBA" id="ARBA00022989"/>
    </source>
</evidence>
<comment type="similarity">
    <text evidence="2">Belongs to the TMEM54 family.</text>
</comment>
<feature type="region of interest" description="Disordered" evidence="6">
    <location>
        <begin position="215"/>
        <end position="234"/>
    </location>
</feature>
<gene>
    <name evidence="8" type="ORF">GDO78_019132</name>
</gene>
<dbReference type="Proteomes" id="UP000770717">
    <property type="component" value="Unassembled WGS sequence"/>
</dbReference>
<evidence type="ECO:0000256" key="2">
    <source>
        <dbReference type="ARBA" id="ARBA00011030"/>
    </source>
</evidence>
<dbReference type="AlphaFoldDB" id="A0A8J6EJH2"/>
<evidence type="ECO:0000313" key="9">
    <source>
        <dbReference type="Proteomes" id="UP000770717"/>
    </source>
</evidence>
<organism evidence="8 9">
    <name type="scientific">Eleutherodactylus coqui</name>
    <name type="common">Puerto Rican coqui</name>
    <dbReference type="NCBI Taxonomy" id="57060"/>
    <lineage>
        <taxon>Eukaryota</taxon>
        <taxon>Metazoa</taxon>
        <taxon>Chordata</taxon>
        <taxon>Craniata</taxon>
        <taxon>Vertebrata</taxon>
        <taxon>Euteleostomi</taxon>
        <taxon>Amphibia</taxon>
        <taxon>Batrachia</taxon>
        <taxon>Anura</taxon>
        <taxon>Neobatrachia</taxon>
        <taxon>Hyloidea</taxon>
        <taxon>Eleutherodactylidae</taxon>
        <taxon>Eleutherodactylinae</taxon>
        <taxon>Eleutherodactylus</taxon>
        <taxon>Eleutherodactylus</taxon>
    </lineage>
</organism>
<reference evidence="8" key="1">
    <citation type="thesis" date="2020" institute="ProQuest LLC" country="789 East Eisenhower Parkway, Ann Arbor, MI, USA">
        <title>Comparative Genomics and Chromosome Evolution.</title>
        <authorList>
            <person name="Mudd A.B."/>
        </authorList>
    </citation>
    <scope>NUCLEOTIDE SEQUENCE</scope>
    <source>
        <strain evidence="8">HN-11 Male</strain>
        <tissue evidence="8">Kidney and liver</tissue>
    </source>
</reference>
<name>A0A8J6EJH2_ELECQ</name>
<evidence type="ECO:0000256" key="5">
    <source>
        <dbReference type="ARBA" id="ARBA00023136"/>
    </source>
</evidence>
<dbReference type="PANTHER" id="PTHR31258:SF1">
    <property type="entry name" value="KERATINOCYTE-ASSOCIATED PROTEIN 3"/>
    <property type="match status" value="1"/>
</dbReference>
<evidence type="ECO:0008006" key="10">
    <source>
        <dbReference type="Google" id="ProtNLM"/>
    </source>
</evidence>
<evidence type="ECO:0000256" key="3">
    <source>
        <dbReference type="ARBA" id="ARBA00022692"/>
    </source>
</evidence>
<feature type="transmembrane region" description="Helical" evidence="7">
    <location>
        <begin position="99"/>
        <end position="125"/>
    </location>
</feature>
<comment type="caution">
    <text evidence="8">The sequence shown here is derived from an EMBL/GenBank/DDBJ whole genome shotgun (WGS) entry which is preliminary data.</text>
</comment>
<proteinExistence type="inferred from homology"/>
<evidence type="ECO:0000313" key="8">
    <source>
        <dbReference type="EMBL" id="KAG9470009.1"/>
    </source>
</evidence>
<evidence type="ECO:0000256" key="7">
    <source>
        <dbReference type="SAM" id="Phobius"/>
    </source>
</evidence>
<dbReference type="GO" id="GO:0016020">
    <property type="term" value="C:membrane"/>
    <property type="evidence" value="ECO:0007669"/>
    <property type="project" value="UniProtKB-SubCell"/>
</dbReference>